<dbReference type="Proteomes" id="UP000887569">
    <property type="component" value="Unplaced"/>
</dbReference>
<reference evidence="4" key="1">
    <citation type="submission" date="2022-11" db="UniProtKB">
        <authorList>
            <consortium name="WormBaseParasite"/>
        </authorList>
    </citation>
    <scope>IDENTIFICATION</scope>
</reference>
<feature type="transmembrane region" description="Helical" evidence="2">
    <location>
        <begin position="26"/>
        <end position="46"/>
    </location>
</feature>
<feature type="compositionally biased region" description="Pro residues" evidence="1">
    <location>
        <begin position="77"/>
        <end position="104"/>
    </location>
</feature>
<proteinExistence type="predicted"/>
<keyword evidence="2" id="KW-0812">Transmembrane</keyword>
<feature type="compositionally biased region" description="Acidic residues" evidence="1">
    <location>
        <begin position="112"/>
        <end position="121"/>
    </location>
</feature>
<dbReference type="AlphaFoldDB" id="A0A915CD43"/>
<name>A0A915CD43_PARUN</name>
<dbReference type="WBParaSite" id="PgR125_g017_t01">
    <property type="protein sequence ID" value="PgR125_g017_t01"/>
    <property type="gene ID" value="PgR125_g017"/>
</dbReference>
<keyword evidence="2" id="KW-0472">Membrane</keyword>
<organism evidence="3 4">
    <name type="scientific">Parascaris univalens</name>
    <name type="common">Nematode worm</name>
    <dbReference type="NCBI Taxonomy" id="6257"/>
    <lineage>
        <taxon>Eukaryota</taxon>
        <taxon>Metazoa</taxon>
        <taxon>Ecdysozoa</taxon>
        <taxon>Nematoda</taxon>
        <taxon>Chromadorea</taxon>
        <taxon>Rhabditida</taxon>
        <taxon>Spirurina</taxon>
        <taxon>Ascaridomorpha</taxon>
        <taxon>Ascaridoidea</taxon>
        <taxon>Ascarididae</taxon>
        <taxon>Parascaris</taxon>
    </lineage>
</organism>
<keyword evidence="2" id="KW-1133">Transmembrane helix</keyword>
<feature type="region of interest" description="Disordered" evidence="1">
    <location>
        <begin position="51"/>
        <end position="134"/>
    </location>
</feature>
<evidence type="ECO:0000313" key="3">
    <source>
        <dbReference type="Proteomes" id="UP000887569"/>
    </source>
</evidence>
<evidence type="ECO:0000256" key="2">
    <source>
        <dbReference type="SAM" id="Phobius"/>
    </source>
</evidence>
<sequence>VFALIVYFGCEGFNSRQRVLSVMMDLLSLLSSFIGVLLAVCMLLVVSGCGKKKSEQPVKAGAKSGPQKGNGKKPAEKPPAAPAPPAANPVAPTGPTPSAAPPAAAPAAAGDIVDEGGDNYEDVNIGGGEPPPPA</sequence>
<protein>
    <submittedName>
        <fullName evidence="4">Uncharacterized protein</fullName>
    </submittedName>
</protein>
<evidence type="ECO:0000313" key="4">
    <source>
        <dbReference type="WBParaSite" id="PgR125_g017_t01"/>
    </source>
</evidence>
<evidence type="ECO:0000256" key="1">
    <source>
        <dbReference type="SAM" id="MobiDB-lite"/>
    </source>
</evidence>
<accession>A0A915CD43</accession>
<keyword evidence="3" id="KW-1185">Reference proteome</keyword>